<keyword evidence="2" id="KW-0240">DNA-directed RNA polymerase</keyword>
<dbReference type="EMBL" id="UINC01106755">
    <property type="protein sequence ID" value="SVC71637.1"/>
    <property type="molecule type" value="Genomic_DNA"/>
</dbReference>
<dbReference type="SUPFAM" id="SSF64484">
    <property type="entry name" value="beta and beta-prime subunits of DNA dependent RNA-polymerase"/>
    <property type="match status" value="1"/>
</dbReference>
<evidence type="ECO:0000256" key="5">
    <source>
        <dbReference type="ARBA" id="ARBA00023163"/>
    </source>
</evidence>
<gene>
    <name evidence="7" type="ORF">METZ01_LOCUS324491</name>
</gene>
<evidence type="ECO:0000256" key="2">
    <source>
        <dbReference type="ARBA" id="ARBA00022478"/>
    </source>
</evidence>
<evidence type="ECO:0000259" key="6">
    <source>
        <dbReference type="Pfam" id="PF04563"/>
    </source>
</evidence>
<dbReference type="InterPro" id="IPR037034">
    <property type="entry name" value="RNA_pol_Rpb2_2_sf"/>
</dbReference>
<dbReference type="InterPro" id="IPR007644">
    <property type="entry name" value="RNA_pol_bsu_protrusion"/>
</dbReference>
<keyword evidence="3" id="KW-0808">Transferase</keyword>
<feature type="domain" description="RNA polymerase beta subunit protrusion" evidence="6">
    <location>
        <begin position="28"/>
        <end position="157"/>
    </location>
</feature>
<dbReference type="GO" id="GO:0006351">
    <property type="term" value="P:DNA-templated transcription"/>
    <property type="evidence" value="ECO:0007669"/>
    <property type="project" value="InterPro"/>
</dbReference>
<evidence type="ECO:0000256" key="1">
    <source>
        <dbReference type="ARBA" id="ARBA00012418"/>
    </source>
</evidence>
<evidence type="ECO:0000313" key="7">
    <source>
        <dbReference type="EMBL" id="SVC71637.1"/>
    </source>
</evidence>
<name>A0A382PFJ3_9ZZZZ</name>
<accession>A0A382PFJ3</accession>
<dbReference type="EC" id="2.7.7.6" evidence="1"/>
<keyword evidence="4" id="KW-0548">Nucleotidyltransferase</keyword>
<dbReference type="GO" id="GO:0003899">
    <property type="term" value="F:DNA-directed RNA polymerase activity"/>
    <property type="evidence" value="ECO:0007669"/>
    <property type="project" value="UniProtKB-EC"/>
</dbReference>
<feature type="non-terminal residue" evidence="7">
    <location>
        <position position="279"/>
    </location>
</feature>
<dbReference type="GO" id="GO:0003677">
    <property type="term" value="F:DNA binding"/>
    <property type="evidence" value="ECO:0007669"/>
    <property type="project" value="InterPro"/>
</dbReference>
<evidence type="ECO:0000256" key="3">
    <source>
        <dbReference type="ARBA" id="ARBA00022679"/>
    </source>
</evidence>
<reference evidence="7" key="1">
    <citation type="submission" date="2018-05" db="EMBL/GenBank/DDBJ databases">
        <authorList>
            <person name="Lanie J.A."/>
            <person name="Ng W.-L."/>
            <person name="Kazmierczak K.M."/>
            <person name="Andrzejewski T.M."/>
            <person name="Davidsen T.M."/>
            <person name="Wayne K.J."/>
            <person name="Tettelin H."/>
            <person name="Glass J.I."/>
            <person name="Rusch D."/>
            <person name="Podicherti R."/>
            <person name="Tsui H.-C.T."/>
            <person name="Winkler M.E."/>
        </authorList>
    </citation>
    <scope>NUCLEOTIDE SEQUENCE</scope>
</reference>
<dbReference type="Gene3D" id="3.90.1100.10">
    <property type="match status" value="1"/>
</dbReference>
<evidence type="ECO:0000256" key="4">
    <source>
        <dbReference type="ARBA" id="ARBA00022695"/>
    </source>
</evidence>
<proteinExistence type="predicted"/>
<dbReference type="GO" id="GO:0000428">
    <property type="term" value="C:DNA-directed RNA polymerase complex"/>
    <property type="evidence" value="ECO:0007669"/>
    <property type="project" value="UniProtKB-KW"/>
</dbReference>
<dbReference type="AlphaFoldDB" id="A0A382PFJ3"/>
<organism evidence="7">
    <name type="scientific">marine metagenome</name>
    <dbReference type="NCBI Taxonomy" id="408172"/>
    <lineage>
        <taxon>unclassified sequences</taxon>
        <taxon>metagenomes</taxon>
        <taxon>ecological metagenomes</taxon>
    </lineage>
</organism>
<keyword evidence="5" id="KW-0804">Transcription</keyword>
<sequence length="279" mass="32267">MAVRSFTNRKRVRKNFGRIPEVVPMPNLIEVQKKSYESFLQRDVTRQDRLNAGLQEVFKSVFPIQDFSEKGTLEFVDYDFEDPPYDVEECQQRGMTYAAPLKVTLRLVVWDVDEESASRSVRDIKEQVVYMGEMPLMTGNGTFVINGTERVIVSQMHRSPGVFFDHDKGKTHSSGKFLFGARVIPYRGSWLDFEFDAKDILYVRIDRRRKLPVTTLLLGLDSPETARRRQSLLSQGKAIDPLDAEGMTPESILSYFYEIVVYTRVKKGWKIQVDFDGLR</sequence>
<dbReference type="Gene3D" id="3.90.1110.10">
    <property type="entry name" value="RNA polymerase Rpb2, domain 2"/>
    <property type="match status" value="1"/>
</dbReference>
<dbReference type="Pfam" id="PF04563">
    <property type="entry name" value="RNA_pol_Rpb2_1"/>
    <property type="match status" value="1"/>
</dbReference>
<protein>
    <recommendedName>
        <fullName evidence="1">DNA-directed RNA polymerase</fullName>
        <ecNumber evidence="1">2.7.7.6</ecNumber>
    </recommendedName>
</protein>